<dbReference type="EMBL" id="JAWXYG010000002">
    <property type="protein sequence ID" value="KAK4280648.1"/>
    <property type="molecule type" value="Genomic_DNA"/>
</dbReference>
<evidence type="ECO:0000259" key="4">
    <source>
        <dbReference type="SMART" id="SM00657"/>
    </source>
</evidence>
<evidence type="ECO:0000313" key="5">
    <source>
        <dbReference type="EMBL" id="KAK4280648.1"/>
    </source>
</evidence>
<reference evidence="5" key="1">
    <citation type="submission" date="2023-10" db="EMBL/GenBank/DDBJ databases">
        <title>Chromosome-level genome of the transformable northern wattle, Acacia crassicarpa.</title>
        <authorList>
            <person name="Massaro I."/>
            <person name="Sinha N.R."/>
            <person name="Poethig S."/>
            <person name="Leichty A.R."/>
        </authorList>
    </citation>
    <scope>NUCLEOTIDE SEQUENCE</scope>
    <source>
        <strain evidence="5">Acra3RX</strain>
        <tissue evidence="5">Leaf</tissue>
    </source>
</reference>
<comment type="caution">
    <text evidence="5">The sequence shown here is derived from an EMBL/GenBank/DDBJ whole genome shotgun (WGS) entry which is preliminary data.</text>
</comment>
<evidence type="ECO:0000256" key="1">
    <source>
        <dbReference type="ARBA" id="ARBA00004123"/>
    </source>
</evidence>
<sequence length="112" mass="13000">MLRLSDFEKAKCLMNCEVARLLEHKSEQYKQMSNDSNNHTSQVFEKSLQYVKRFRRFSNQDAVKQLALLGNLCPETLDEAISVIPTLKTKGRLTMDSIEKLVNDLSMIKKFE</sequence>
<evidence type="ECO:0000256" key="2">
    <source>
        <dbReference type="ARBA" id="ARBA00023242"/>
    </source>
</evidence>
<dbReference type="InterPro" id="IPR005574">
    <property type="entry name" value="Rpb4/RPC9"/>
</dbReference>
<dbReference type="Pfam" id="PF03874">
    <property type="entry name" value="RNA_pol_Rpb4"/>
    <property type="match status" value="1"/>
</dbReference>
<gene>
    <name evidence="5" type="ORF">QN277_012244</name>
</gene>
<dbReference type="SUPFAM" id="SSF47819">
    <property type="entry name" value="HRDC-like"/>
    <property type="match status" value="1"/>
</dbReference>
<keyword evidence="2" id="KW-0539">Nucleus</keyword>
<evidence type="ECO:0000256" key="3">
    <source>
        <dbReference type="ARBA" id="ARBA00025724"/>
    </source>
</evidence>
<dbReference type="GO" id="GO:0005634">
    <property type="term" value="C:nucleus"/>
    <property type="evidence" value="ECO:0007669"/>
    <property type="project" value="UniProtKB-SubCell"/>
</dbReference>
<organism evidence="5 6">
    <name type="scientific">Acacia crassicarpa</name>
    <name type="common">northern wattle</name>
    <dbReference type="NCBI Taxonomy" id="499986"/>
    <lineage>
        <taxon>Eukaryota</taxon>
        <taxon>Viridiplantae</taxon>
        <taxon>Streptophyta</taxon>
        <taxon>Embryophyta</taxon>
        <taxon>Tracheophyta</taxon>
        <taxon>Spermatophyta</taxon>
        <taxon>Magnoliopsida</taxon>
        <taxon>eudicotyledons</taxon>
        <taxon>Gunneridae</taxon>
        <taxon>Pentapetalae</taxon>
        <taxon>rosids</taxon>
        <taxon>fabids</taxon>
        <taxon>Fabales</taxon>
        <taxon>Fabaceae</taxon>
        <taxon>Caesalpinioideae</taxon>
        <taxon>mimosoid clade</taxon>
        <taxon>Acacieae</taxon>
        <taxon>Acacia</taxon>
    </lineage>
</organism>
<accession>A0AAE1N0B4</accession>
<dbReference type="Gene3D" id="1.20.1250.40">
    <property type="match status" value="2"/>
</dbReference>
<evidence type="ECO:0000313" key="6">
    <source>
        <dbReference type="Proteomes" id="UP001293593"/>
    </source>
</evidence>
<feature type="domain" description="RNA polymerase Rpb4/RPC9 core" evidence="4">
    <location>
        <begin position="5"/>
        <end position="112"/>
    </location>
</feature>
<name>A0AAE1N0B4_9FABA</name>
<dbReference type="Proteomes" id="UP001293593">
    <property type="component" value="Unassembled WGS sequence"/>
</dbReference>
<dbReference type="GO" id="GO:0006352">
    <property type="term" value="P:DNA-templated transcription initiation"/>
    <property type="evidence" value="ECO:0007669"/>
    <property type="project" value="InterPro"/>
</dbReference>
<dbReference type="GO" id="GO:0030880">
    <property type="term" value="C:RNA polymerase complex"/>
    <property type="evidence" value="ECO:0007669"/>
    <property type="project" value="InterPro"/>
</dbReference>
<keyword evidence="6" id="KW-1185">Reference proteome</keyword>
<dbReference type="InterPro" id="IPR010997">
    <property type="entry name" value="HRDC-like_sf"/>
</dbReference>
<dbReference type="InterPro" id="IPR006590">
    <property type="entry name" value="RNA_pol_Rpb4/RPC9_core"/>
</dbReference>
<dbReference type="InterPro" id="IPR045222">
    <property type="entry name" value="Rpb4-like"/>
</dbReference>
<comment type="subcellular location">
    <subcellularLocation>
        <location evidence="1">Nucleus</location>
    </subcellularLocation>
</comment>
<dbReference type="AlphaFoldDB" id="A0AAE1N0B4"/>
<dbReference type="InterPro" id="IPR038324">
    <property type="entry name" value="Rpb4/RPC9_sf"/>
</dbReference>
<proteinExistence type="inferred from homology"/>
<dbReference type="GO" id="GO:0000166">
    <property type="term" value="F:nucleotide binding"/>
    <property type="evidence" value="ECO:0007669"/>
    <property type="project" value="InterPro"/>
</dbReference>
<dbReference type="PANTHER" id="PTHR21297">
    <property type="entry name" value="DNA-DIRECTED RNA POLYMERASE II"/>
    <property type="match status" value="1"/>
</dbReference>
<comment type="similarity">
    <text evidence="3">Belongs to the eukaryotic RPB4 RNA polymerase subunit family.</text>
</comment>
<dbReference type="SMART" id="SM00657">
    <property type="entry name" value="RPOL4c"/>
    <property type="match status" value="1"/>
</dbReference>
<protein>
    <recommendedName>
        <fullName evidence="4">RNA polymerase Rpb4/RPC9 core domain-containing protein</fullName>
    </recommendedName>
</protein>